<evidence type="ECO:0000313" key="3">
    <source>
        <dbReference type="Proteomes" id="UP000326759"/>
    </source>
</evidence>
<dbReference type="GO" id="GO:0005829">
    <property type="term" value="C:cytosol"/>
    <property type="evidence" value="ECO:0007669"/>
    <property type="project" value="TreeGrafter"/>
</dbReference>
<gene>
    <name evidence="2" type="primary">btbd6</name>
    <name evidence="2" type="ORF">Anas_02523</name>
</gene>
<dbReference type="Pfam" id="PF07707">
    <property type="entry name" value="BACK"/>
    <property type="match status" value="1"/>
</dbReference>
<organism evidence="2 3">
    <name type="scientific">Armadillidium nasatum</name>
    <dbReference type="NCBI Taxonomy" id="96803"/>
    <lineage>
        <taxon>Eukaryota</taxon>
        <taxon>Metazoa</taxon>
        <taxon>Ecdysozoa</taxon>
        <taxon>Arthropoda</taxon>
        <taxon>Crustacea</taxon>
        <taxon>Multicrustacea</taxon>
        <taxon>Malacostraca</taxon>
        <taxon>Eumalacostraca</taxon>
        <taxon>Peracarida</taxon>
        <taxon>Isopoda</taxon>
        <taxon>Oniscidea</taxon>
        <taxon>Crinocheta</taxon>
        <taxon>Armadillidiidae</taxon>
        <taxon>Armadillidium</taxon>
    </lineage>
</organism>
<evidence type="ECO:0000259" key="1">
    <source>
        <dbReference type="PROSITE" id="PS50097"/>
    </source>
</evidence>
<evidence type="ECO:0000313" key="2">
    <source>
        <dbReference type="EMBL" id="KAB7507626.1"/>
    </source>
</evidence>
<dbReference type="InterPro" id="IPR000210">
    <property type="entry name" value="BTB/POZ_dom"/>
</dbReference>
<dbReference type="PROSITE" id="PS50097">
    <property type="entry name" value="BTB"/>
    <property type="match status" value="1"/>
</dbReference>
<dbReference type="AlphaFoldDB" id="A0A5N5TN99"/>
<dbReference type="OrthoDB" id="6335872at2759"/>
<dbReference type="Proteomes" id="UP000326759">
    <property type="component" value="Unassembled WGS sequence"/>
</dbReference>
<sequence>FYHLYENETDSDVTLLVGQEGWQERIPAHSWVLANGSDYFRALFTGHFADPPTRVHTFPDDPKGFNNLIRWLYQNRCDLQSLQCSLDTLHVAIKYLCPDLAERCIIQLTRQINVSNVLKVLRWIYCYCSNYQPSVPSAPSQEEFERDVVDCQKDPTTSCQLLLNQCLQLIDQYSDEVLKSEHLSIADPPVLNMVLKRDTLNLSSELKIMKALHKWSTDTCKRKHLPLTLENRRKTLGSLLYLPRLLTISVSESEQMSSKQGESFRLLTQEELSFIDAYVRRASLPPVPETMKEHITAMSIPRKQEQLSSCSKA</sequence>
<dbReference type="Gene3D" id="3.30.710.10">
    <property type="entry name" value="Potassium Channel Kv1.1, Chain A"/>
    <property type="match status" value="1"/>
</dbReference>
<dbReference type="GO" id="GO:0022008">
    <property type="term" value="P:neurogenesis"/>
    <property type="evidence" value="ECO:0007669"/>
    <property type="project" value="TreeGrafter"/>
</dbReference>
<reference evidence="2 3" key="1">
    <citation type="journal article" date="2019" name="PLoS Biol.">
        <title>Sex chromosomes control vertical transmission of feminizing Wolbachia symbionts in an isopod.</title>
        <authorList>
            <person name="Becking T."/>
            <person name="Chebbi M.A."/>
            <person name="Giraud I."/>
            <person name="Moumen B."/>
            <person name="Laverre T."/>
            <person name="Caubet Y."/>
            <person name="Peccoud J."/>
            <person name="Gilbert C."/>
            <person name="Cordaux R."/>
        </authorList>
    </citation>
    <scope>NUCLEOTIDE SEQUENCE [LARGE SCALE GENOMIC DNA]</scope>
    <source>
        <strain evidence="2">ANa2</strain>
        <tissue evidence="2">Whole body excluding digestive tract and cuticle</tissue>
    </source>
</reference>
<feature type="non-terminal residue" evidence="2">
    <location>
        <position position="313"/>
    </location>
</feature>
<accession>A0A5N5TN99</accession>
<name>A0A5N5TN99_9CRUS</name>
<dbReference type="PANTHER" id="PTHR45774:SF4">
    <property type="entry name" value="AXUNDEAD, ISOFORM F"/>
    <property type="match status" value="1"/>
</dbReference>
<feature type="domain" description="BTB" evidence="1">
    <location>
        <begin position="11"/>
        <end position="81"/>
    </location>
</feature>
<dbReference type="InterPro" id="IPR011333">
    <property type="entry name" value="SKP1/BTB/POZ_sf"/>
</dbReference>
<proteinExistence type="predicted"/>
<protein>
    <submittedName>
        <fullName evidence="2">BTB/POZ domain-containing protein 6</fullName>
    </submittedName>
</protein>
<dbReference type="Pfam" id="PF00651">
    <property type="entry name" value="BTB"/>
    <property type="match status" value="1"/>
</dbReference>
<feature type="non-terminal residue" evidence="2">
    <location>
        <position position="1"/>
    </location>
</feature>
<dbReference type="Gene3D" id="1.25.40.420">
    <property type="match status" value="1"/>
</dbReference>
<keyword evidence="3" id="KW-1185">Reference proteome</keyword>
<dbReference type="SUPFAM" id="SSF54695">
    <property type="entry name" value="POZ domain"/>
    <property type="match status" value="1"/>
</dbReference>
<dbReference type="EMBL" id="SEYY01000281">
    <property type="protein sequence ID" value="KAB7507626.1"/>
    <property type="molecule type" value="Genomic_DNA"/>
</dbReference>
<comment type="caution">
    <text evidence="2">The sequence shown here is derived from an EMBL/GenBank/DDBJ whole genome shotgun (WGS) entry which is preliminary data.</text>
</comment>
<dbReference type="InterPro" id="IPR011705">
    <property type="entry name" value="BACK"/>
</dbReference>
<dbReference type="SMART" id="SM00225">
    <property type="entry name" value="BTB"/>
    <property type="match status" value="1"/>
</dbReference>
<dbReference type="PANTHER" id="PTHR45774">
    <property type="entry name" value="BTB/POZ DOMAIN-CONTAINING"/>
    <property type="match status" value="1"/>
</dbReference>